<dbReference type="Gene3D" id="3.40.50.2300">
    <property type="match status" value="1"/>
</dbReference>
<keyword evidence="3" id="KW-0963">Cytoplasm</keyword>
<dbReference type="EMBL" id="RQGD01000014">
    <property type="protein sequence ID" value="TGL61825.1"/>
    <property type="molecule type" value="Genomic_DNA"/>
</dbReference>
<reference evidence="8" key="1">
    <citation type="journal article" date="2019" name="PLoS Negl. Trop. Dis.">
        <title>Revisiting the worldwide diversity of Leptospira species in the environment.</title>
        <authorList>
            <person name="Vincent A.T."/>
            <person name="Schiettekatte O."/>
            <person name="Bourhy P."/>
            <person name="Veyrier F.J."/>
            <person name="Picardeau M."/>
        </authorList>
    </citation>
    <scope>NUCLEOTIDE SEQUENCE [LARGE SCALE GENOMIC DNA]</scope>
    <source>
        <strain evidence="8">201702476</strain>
    </source>
</reference>
<dbReference type="AlphaFoldDB" id="A0A4R9K6E1"/>
<keyword evidence="4" id="KW-0378">Hydrolase</keyword>
<evidence type="ECO:0000256" key="3">
    <source>
        <dbReference type="ARBA" id="ARBA00022490"/>
    </source>
</evidence>
<evidence type="ECO:0000313" key="9">
    <source>
        <dbReference type="Proteomes" id="UP000297693"/>
    </source>
</evidence>
<evidence type="ECO:0000256" key="1">
    <source>
        <dbReference type="ARBA" id="ARBA00004496"/>
    </source>
</evidence>
<evidence type="ECO:0000259" key="7">
    <source>
        <dbReference type="SMART" id="SM00226"/>
    </source>
</evidence>
<keyword evidence="5" id="KW-0904">Protein phosphatase</keyword>
<dbReference type="SMART" id="SM00226">
    <property type="entry name" value="LMWPc"/>
    <property type="match status" value="1"/>
</dbReference>
<dbReference type="CDD" id="cd16343">
    <property type="entry name" value="LMWPTP"/>
    <property type="match status" value="1"/>
</dbReference>
<evidence type="ECO:0000256" key="5">
    <source>
        <dbReference type="ARBA" id="ARBA00022912"/>
    </source>
</evidence>
<dbReference type="InterPro" id="IPR017867">
    <property type="entry name" value="Tyr_phospatase_low_mol_wt"/>
</dbReference>
<dbReference type="FunFam" id="3.40.50.2300:FF:000105">
    <property type="entry name" value="Low molecular weight phosphotyrosine protein"/>
    <property type="match status" value="1"/>
</dbReference>
<evidence type="ECO:0000256" key="2">
    <source>
        <dbReference type="ARBA" id="ARBA00011063"/>
    </source>
</evidence>
<comment type="subcellular location">
    <subcellularLocation>
        <location evidence="1">Cytoplasm</location>
    </subcellularLocation>
</comment>
<dbReference type="Pfam" id="PF01451">
    <property type="entry name" value="LMWPc"/>
    <property type="match status" value="1"/>
</dbReference>
<dbReference type="InterPro" id="IPR023485">
    <property type="entry name" value="Ptyr_pPase"/>
</dbReference>
<feature type="active site" evidence="6">
    <location>
        <position position="21"/>
    </location>
</feature>
<dbReference type="OrthoDB" id="9784339at2"/>
<dbReference type="GO" id="GO:0005737">
    <property type="term" value="C:cytoplasm"/>
    <property type="evidence" value="ECO:0007669"/>
    <property type="project" value="UniProtKB-SubCell"/>
</dbReference>
<dbReference type="SUPFAM" id="SSF52788">
    <property type="entry name" value="Phosphotyrosine protein phosphatases I"/>
    <property type="match status" value="1"/>
</dbReference>
<keyword evidence="9" id="KW-1185">Reference proteome</keyword>
<sequence length="168" mass="19126">METKNISQIRILFVCLGNICRSPIAEATFKHLVKTQNMLHLFEIDSAGTAGYHVGELADPRTRKVAESVGLELDHLSRQFKMEDFERFDYILAMDKSNAQGLSNLARNREQIAKISLFRAYEKEARSLEVPDPYYGDTAAFIKVQSIVEHASKSFLNFLIKKHGLAYK</sequence>
<accession>A0A4R9K6E1</accession>
<evidence type="ECO:0000256" key="4">
    <source>
        <dbReference type="ARBA" id="ARBA00022801"/>
    </source>
</evidence>
<dbReference type="PANTHER" id="PTHR11717">
    <property type="entry name" value="LOW MOLECULAR WEIGHT PROTEIN TYROSINE PHOSPHATASE"/>
    <property type="match status" value="1"/>
</dbReference>
<name>A0A4R9K6E1_9LEPT</name>
<proteinExistence type="inferred from homology"/>
<feature type="domain" description="Phosphotyrosine protein phosphatase I" evidence="7">
    <location>
        <begin position="9"/>
        <end position="158"/>
    </location>
</feature>
<evidence type="ECO:0000313" key="8">
    <source>
        <dbReference type="EMBL" id="TGL61825.1"/>
    </source>
</evidence>
<dbReference type="Proteomes" id="UP000297693">
    <property type="component" value="Unassembled WGS sequence"/>
</dbReference>
<gene>
    <name evidence="8" type="ORF">EHQ58_04215</name>
</gene>
<organism evidence="8 9">
    <name type="scientific">Leptospira ognonensis</name>
    <dbReference type="NCBI Taxonomy" id="2484945"/>
    <lineage>
        <taxon>Bacteria</taxon>
        <taxon>Pseudomonadati</taxon>
        <taxon>Spirochaetota</taxon>
        <taxon>Spirochaetia</taxon>
        <taxon>Leptospirales</taxon>
        <taxon>Leptospiraceae</taxon>
        <taxon>Leptospira</taxon>
    </lineage>
</organism>
<dbReference type="InterPro" id="IPR036196">
    <property type="entry name" value="Ptyr_pPase_sf"/>
</dbReference>
<comment type="caution">
    <text evidence="8">The sequence shown here is derived from an EMBL/GenBank/DDBJ whole genome shotgun (WGS) entry which is preliminary data.</text>
</comment>
<comment type="similarity">
    <text evidence="2">Belongs to the low molecular weight phosphotyrosine protein phosphatase family.</text>
</comment>
<feature type="active site" description="Proton donor" evidence="6">
    <location>
        <position position="132"/>
    </location>
</feature>
<dbReference type="PANTHER" id="PTHR11717:SF7">
    <property type="entry name" value="LOW MOLECULAR WEIGHT PHOSPHOTYROSINE PROTEIN PHOSPHATASE"/>
    <property type="match status" value="1"/>
</dbReference>
<dbReference type="InterPro" id="IPR050438">
    <property type="entry name" value="LMW_PTPase"/>
</dbReference>
<dbReference type="PRINTS" id="PR00719">
    <property type="entry name" value="LMWPTPASE"/>
</dbReference>
<evidence type="ECO:0000256" key="6">
    <source>
        <dbReference type="PIRSR" id="PIRSR617867-1"/>
    </source>
</evidence>
<dbReference type="GO" id="GO:0004725">
    <property type="term" value="F:protein tyrosine phosphatase activity"/>
    <property type="evidence" value="ECO:0007669"/>
    <property type="project" value="InterPro"/>
</dbReference>
<dbReference type="RefSeq" id="WP_135622335.1">
    <property type="nucleotide sequence ID" value="NZ_RQGD01000014.1"/>
</dbReference>
<feature type="active site" description="Nucleophile" evidence="6">
    <location>
        <position position="15"/>
    </location>
</feature>
<protein>
    <submittedName>
        <fullName evidence="8">Low molecular weight phosphotyrosine protein phosphatase</fullName>
    </submittedName>
</protein>